<dbReference type="Pfam" id="PF08448">
    <property type="entry name" value="PAS_4"/>
    <property type="match status" value="1"/>
</dbReference>
<dbReference type="RefSeq" id="WP_164695224.1">
    <property type="nucleotide sequence ID" value="NZ_JAAIKB010000005.1"/>
</dbReference>
<evidence type="ECO:0000259" key="9">
    <source>
        <dbReference type="PROSITE" id="PS50113"/>
    </source>
</evidence>
<dbReference type="PROSITE" id="PS50112">
    <property type="entry name" value="PAS"/>
    <property type="match status" value="1"/>
</dbReference>
<dbReference type="SMART" id="SM00448">
    <property type="entry name" value="REC"/>
    <property type="match status" value="1"/>
</dbReference>
<dbReference type="CDD" id="cd00130">
    <property type="entry name" value="PAS"/>
    <property type="match status" value="1"/>
</dbReference>
<dbReference type="InterPro" id="IPR000700">
    <property type="entry name" value="PAS-assoc_C"/>
</dbReference>
<dbReference type="SUPFAM" id="SSF55874">
    <property type="entry name" value="ATPase domain of HSP90 chaperone/DNA topoisomerase II/histidine kinase"/>
    <property type="match status" value="1"/>
</dbReference>
<dbReference type="InterPro" id="IPR003594">
    <property type="entry name" value="HATPase_dom"/>
</dbReference>
<dbReference type="Pfam" id="PF00072">
    <property type="entry name" value="Response_reg"/>
    <property type="match status" value="1"/>
</dbReference>
<name>A0A6M1LMB1_9PROT</name>
<dbReference type="SMART" id="SM00091">
    <property type="entry name" value="PAS"/>
    <property type="match status" value="2"/>
</dbReference>
<dbReference type="InterPro" id="IPR011006">
    <property type="entry name" value="CheY-like_superfamily"/>
</dbReference>
<dbReference type="SMART" id="SM00086">
    <property type="entry name" value="PAC"/>
    <property type="match status" value="2"/>
</dbReference>
<dbReference type="PROSITE" id="PS50110">
    <property type="entry name" value="RESPONSE_REGULATORY"/>
    <property type="match status" value="1"/>
</dbReference>
<dbReference type="InterPro" id="IPR035965">
    <property type="entry name" value="PAS-like_dom_sf"/>
</dbReference>
<feature type="domain" description="PAC" evidence="9">
    <location>
        <begin position="418"/>
        <end position="477"/>
    </location>
</feature>
<dbReference type="Proteomes" id="UP000475385">
    <property type="component" value="Unassembled WGS sequence"/>
</dbReference>
<comment type="catalytic activity">
    <reaction evidence="1">
        <text>ATP + protein L-histidine = ADP + protein N-phospho-L-histidine.</text>
        <dbReference type="EC" id="2.7.13.3"/>
    </reaction>
</comment>
<evidence type="ECO:0000313" key="11">
    <source>
        <dbReference type="Proteomes" id="UP000475385"/>
    </source>
</evidence>
<dbReference type="SUPFAM" id="SSF52172">
    <property type="entry name" value="CheY-like"/>
    <property type="match status" value="1"/>
</dbReference>
<dbReference type="InterPro" id="IPR001610">
    <property type="entry name" value="PAC"/>
</dbReference>
<keyword evidence="11" id="KW-1185">Reference proteome</keyword>
<dbReference type="GO" id="GO:0000155">
    <property type="term" value="F:phosphorelay sensor kinase activity"/>
    <property type="evidence" value="ECO:0007669"/>
    <property type="project" value="InterPro"/>
</dbReference>
<comment type="caution">
    <text evidence="10">The sequence shown here is derived from an EMBL/GenBank/DDBJ whole genome shotgun (WGS) entry which is preliminary data.</text>
</comment>
<dbReference type="PANTHER" id="PTHR43065:SF42">
    <property type="entry name" value="TWO-COMPONENT SENSOR PPRA"/>
    <property type="match status" value="1"/>
</dbReference>
<keyword evidence="5" id="KW-0812">Transmembrane</keyword>
<feature type="domain" description="PAS" evidence="8">
    <location>
        <begin position="503"/>
        <end position="575"/>
    </location>
</feature>
<dbReference type="InterPro" id="IPR000014">
    <property type="entry name" value="PAS"/>
</dbReference>
<dbReference type="Gene3D" id="3.40.50.2300">
    <property type="match status" value="1"/>
</dbReference>
<dbReference type="InterPro" id="IPR004358">
    <property type="entry name" value="Sig_transdc_His_kin-like_C"/>
</dbReference>
<dbReference type="CDD" id="cd12915">
    <property type="entry name" value="PDC2_DGC_like"/>
    <property type="match status" value="1"/>
</dbReference>
<dbReference type="SMART" id="SM00387">
    <property type="entry name" value="HATPase_c"/>
    <property type="match status" value="1"/>
</dbReference>
<gene>
    <name evidence="10" type="ORF">G3576_14990</name>
</gene>
<dbReference type="PROSITE" id="PS50109">
    <property type="entry name" value="HIS_KIN"/>
    <property type="match status" value="1"/>
</dbReference>
<evidence type="ECO:0000256" key="5">
    <source>
        <dbReference type="SAM" id="Phobius"/>
    </source>
</evidence>
<dbReference type="InterPro" id="IPR013656">
    <property type="entry name" value="PAS_4"/>
</dbReference>
<feature type="domain" description="PAC" evidence="9">
    <location>
        <begin position="577"/>
        <end position="629"/>
    </location>
</feature>
<dbReference type="SUPFAM" id="SSF55785">
    <property type="entry name" value="PYP-like sensor domain (PAS domain)"/>
    <property type="match status" value="2"/>
</dbReference>
<dbReference type="InterPro" id="IPR001789">
    <property type="entry name" value="Sig_transdc_resp-reg_receiver"/>
</dbReference>
<dbReference type="PROSITE" id="PS50113">
    <property type="entry name" value="PAC"/>
    <property type="match status" value="2"/>
</dbReference>
<dbReference type="CDD" id="cd00082">
    <property type="entry name" value="HisKA"/>
    <property type="match status" value="1"/>
</dbReference>
<accession>A0A6M1LMB1</accession>
<dbReference type="SUPFAM" id="SSF47384">
    <property type="entry name" value="Homodimeric domain of signal transducing histidine kinase"/>
    <property type="match status" value="1"/>
</dbReference>
<sequence length="996" mass="105450">MAETAGRLAGRGRPVARGGRWLALSLAAFALIATWLFGATVLVDRQATLEQGWTDAENTAALLAQHTDRVLRIAAITAERVEALIDRHGLEELGERRQPLLAALVAGTPEVSKLWIMDAEGHVAASSEGTLLLGQDYGRRPYFAPLLDGGRDHISGMIYTRPETGWYFTWSRARRDERGALAAVVVVAISSADMSQVAGGLALGPGAMLRLSRQDGTRVMQWPLPPVGAVLPSPDPLPGPIGRREERGPDGNERLLAWSSTPGQSLVAVAAVSRDHVLAPFYGRLLRNGLLFGAAIAIAGLLARAALRAARREAAALSSAEERGSALAFALAEREDLLASVQEGEARLRLAEQAGGIGLWDWDLRDGRLTLIGDVFLAWGLRIRRRVSTRAALRAVHPEDRPALAEALAAAVRGDAPLDIEFRLAPRRGPAGGEAADPRWIGVRAEVRRAIDGEARRLLGIALDVTARRRQALALTEANAMLERRVAERTRALADANARLREGEARFRGIFDATFQFIGLLSPDGTVLETNDALLRLVGAEAASMTGRKSWEAPWWPEEEKEAVRAAIRQAAEGGFVRREARMRAADGTLITVDFSIKPVRDEDGIVSLLVPEARDVTDLKVAQAQLLEAQKMETLGRLTGGVAHDFNNLLMAVMGNLALARKRLGEAPPPAVIRHLDAATLGAERGAQLTQRLLAFARRQDLKPSAVDLAALLEGLRDLIARSAGPRVTVATRVAPGLPAARVDPHALELALINLVVNARDAMPEGGRIELTVALASSPAGLPPGRYLSVAVADTGHGMDATTLARAVEPFFSTKGPGQGTGLGLSMVHGLAHQSGGALRIDSTPGEGTTCTLWLPVSATEALPATVAAEQPAPLGTGRVLLVDDEPLVLDSTAALIEELGYEVATATCAEDALAMLDAAQEPFRAVVTDFAMPGMTGAELAGRIGALHPGLPVILASGHAGPWPDGPGPLRLAKPFSLAELAMALDSALARAAA</sequence>
<dbReference type="NCBIfam" id="TIGR00229">
    <property type="entry name" value="sensory_box"/>
    <property type="match status" value="1"/>
</dbReference>
<dbReference type="PANTHER" id="PTHR43065">
    <property type="entry name" value="SENSOR HISTIDINE KINASE"/>
    <property type="match status" value="1"/>
</dbReference>
<feature type="modified residue" description="4-aspartylphosphate" evidence="4">
    <location>
        <position position="931"/>
    </location>
</feature>
<keyword evidence="5" id="KW-1133">Transmembrane helix</keyword>
<evidence type="ECO:0000256" key="3">
    <source>
        <dbReference type="ARBA" id="ARBA00022553"/>
    </source>
</evidence>
<dbReference type="InterPro" id="IPR036097">
    <property type="entry name" value="HisK_dim/P_sf"/>
</dbReference>
<dbReference type="InterPro" id="IPR005467">
    <property type="entry name" value="His_kinase_dom"/>
</dbReference>
<reference evidence="10 11" key="1">
    <citation type="submission" date="2020-02" db="EMBL/GenBank/DDBJ databases">
        <authorList>
            <person name="Kim H.M."/>
            <person name="Jeon C.O."/>
        </authorList>
    </citation>
    <scope>NUCLEOTIDE SEQUENCE [LARGE SCALE GENOMIC DNA]</scope>
    <source>
        <strain evidence="10 11">PeD5</strain>
    </source>
</reference>
<dbReference type="PRINTS" id="PR00344">
    <property type="entry name" value="BCTRLSENSOR"/>
</dbReference>
<dbReference type="EMBL" id="JAAIKB010000005">
    <property type="protein sequence ID" value="NGM21327.1"/>
    <property type="molecule type" value="Genomic_DNA"/>
</dbReference>
<keyword evidence="3 4" id="KW-0597">Phosphoprotein</keyword>
<evidence type="ECO:0000259" key="7">
    <source>
        <dbReference type="PROSITE" id="PS50110"/>
    </source>
</evidence>
<reference evidence="10 11" key="2">
    <citation type="submission" date="2020-03" db="EMBL/GenBank/DDBJ databases">
        <title>Roseomonas stagni sp. nov., isolated from pond water in Japan.</title>
        <authorList>
            <person name="Furuhata K."/>
            <person name="Miyamoto H."/>
            <person name="Goto K."/>
        </authorList>
    </citation>
    <scope>NUCLEOTIDE SEQUENCE [LARGE SCALE GENOMIC DNA]</scope>
    <source>
        <strain evidence="10 11">PeD5</strain>
    </source>
</reference>
<protein>
    <recommendedName>
        <fullName evidence="2">histidine kinase</fullName>
        <ecNumber evidence="2">2.7.13.3</ecNumber>
    </recommendedName>
</protein>
<dbReference type="SMART" id="SM00388">
    <property type="entry name" value="HisKA"/>
    <property type="match status" value="1"/>
</dbReference>
<evidence type="ECO:0000256" key="2">
    <source>
        <dbReference type="ARBA" id="ARBA00012438"/>
    </source>
</evidence>
<evidence type="ECO:0000313" key="10">
    <source>
        <dbReference type="EMBL" id="NGM21327.1"/>
    </source>
</evidence>
<feature type="domain" description="Response regulatory" evidence="7">
    <location>
        <begin position="880"/>
        <end position="991"/>
    </location>
</feature>
<keyword evidence="5" id="KW-0472">Membrane</keyword>
<dbReference type="EC" id="2.7.13.3" evidence="2"/>
<feature type="domain" description="Histidine kinase" evidence="6">
    <location>
        <begin position="642"/>
        <end position="860"/>
    </location>
</feature>
<evidence type="ECO:0000259" key="8">
    <source>
        <dbReference type="PROSITE" id="PS50112"/>
    </source>
</evidence>
<dbReference type="Gene3D" id="3.30.450.20">
    <property type="entry name" value="PAS domain"/>
    <property type="match status" value="4"/>
</dbReference>
<feature type="transmembrane region" description="Helical" evidence="5">
    <location>
        <begin position="21"/>
        <end position="43"/>
    </location>
</feature>
<dbReference type="Pfam" id="PF02518">
    <property type="entry name" value="HATPase_c"/>
    <property type="match status" value="1"/>
</dbReference>
<dbReference type="AlphaFoldDB" id="A0A6M1LMB1"/>
<evidence type="ECO:0000256" key="4">
    <source>
        <dbReference type="PROSITE-ProRule" id="PRU00169"/>
    </source>
</evidence>
<dbReference type="InterPro" id="IPR036890">
    <property type="entry name" value="HATPase_C_sf"/>
</dbReference>
<dbReference type="CDD" id="cd12914">
    <property type="entry name" value="PDC1_DGC_like"/>
    <property type="match status" value="1"/>
</dbReference>
<evidence type="ECO:0000259" key="6">
    <source>
        <dbReference type="PROSITE" id="PS50109"/>
    </source>
</evidence>
<evidence type="ECO:0000256" key="1">
    <source>
        <dbReference type="ARBA" id="ARBA00000085"/>
    </source>
</evidence>
<dbReference type="InterPro" id="IPR003661">
    <property type="entry name" value="HisK_dim/P_dom"/>
</dbReference>
<proteinExistence type="predicted"/>
<dbReference type="Gene3D" id="1.10.287.130">
    <property type="match status" value="1"/>
</dbReference>
<organism evidence="10 11">
    <name type="scientific">Falsiroseomonas algicola</name>
    <dbReference type="NCBI Taxonomy" id="2716930"/>
    <lineage>
        <taxon>Bacteria</taxon>
        <taxon>Pseudomonadati</taxon>
        <taxon>Pseudomonadota</taxon>
        <taxon>Alphaproteobacteria</taxon>
        <taxon>Acetobacterales</taxon>
        <taxon>Roseomonadaceae</taxon>
        <taxon>Falsiroseomonas</taxon>
    </lineage>
</organism>
<dbReference type="Gene3D" id="3.30.565.10">
    <property type="entry name" value="Histidine kinase-like ATPase, C-terminal domain"/>
    <property type="match status" value="1"/>
</dbReference>